<dbReference type="SUPFAM" id="SSF143011">
    <property type="entry name" value="RelE-like"/>
    <property type="match status" value="1"/>
</dbReference>
<dbReference type="KEGG" id="rub:GBA63_14880"/>
<dbReference type="Proteomes" id="UP000501452">
    <property type="component" value="Chromosome"/>
</dbReference>
<dbReference type="Pfam" id="PF05016">
    <property type="entry name" value="ParE_toxin"/>
    <property type="match status" value="1"/>
</dbReference>
<reference evidence="3 4" key="1">
    <citation type="submission" date="2019-10" db="EMBL/GenBank/DDBJ databases">
        <title>Rubrobacter sp nov SCSIO 52090 isolated from a deep-sea sediment in the South China Sea.</title>
        <authorList>
            <person name="Chen R.W."/>
        </authorList>
    </citation>
    <scope>NUCLEOTIDE SEQUENCE [LARGE SCALE GENOMIC DNA]</scope>
    <source>
        <strain evidence="3 4">SCSIO 52909</strain>
    </source>
</reference>
<evidence type="ECO:0000256" key="1">
    <source>
        <dbReference type="ARBA" id="ARBA00006226"/>
    </source>
</evidence>
<dbReference type="EMBL" id="CP045119">
    <property type="protein sequence ID" value="QIN83775.1"/>
    <property type="molecule type" value="Genomic_DNA"/>
</dbReference>
<protein>
    <submittedName>
        <fullName evidence="3">Type II toxin-antitoxin system mRNA interferase toxin, RelE/StbE family</fullName>
    </submittedName>
</protein>
<dbReference type="PANTHER" id="PTHR35601:SF1">
    <property type="entry name" value="TOXIN RELE"/>
    <property type="match status" value="1"/>
</dbReference>
<dbReference type="InterPro" id="IPR035093">
    <property type="entry name" value="RelE/ParE_toxin_dom_sf"/>
</dbReference>
<proteinExistence type="inferred from homology"/>
<dbReference type="PANTHER" id="PTHR35601">
    <property type="entry name" value="TOXIN RELE"/>
    <property type="match status" value="1"/>
</dbReference>
<organism evidence="3 4">
    <name type="scientific">Rubrobacter tropicus</name>
    <dbReference type="NCBI Taxonomy" id="2653851"/>
    <lineage>
        <taxon>Bacteria</taxon>
        <taxon>Bacillati</taxon>
        <taxon>Actinomycetota</taxon>
        <taxon>Rubrobacteria</taxon>
        <taxon>Rubrobacterales</taxon>
        <taxon>Rubrobacteraceae</taxon>
        <taxon>Rubrobacter</taxon>
    </lineage>
</organism>
<dbReference type="RefSeq" id="WP_166177371.1">
    <property type="nucleotide sequence ID" value="NZ_CP045119.1"/>
</dbReference>
<accession>A0A6G8QBB1</accession>
<dbReference type="AlphaFoldDB" id="A0A6G8QBB1"/>
<dbReference type="NCBIfam" id="TIGR02385">
    <property type="entry name" value="RelE_StbE"/>
    <property type="match status" value="1"/>
</dbReference>
<evidence type="ECO:0000256" key="2">
    <source>
        <dbReference type="ARBA" id="ARBA00022649"/>
    </source>
</evidence>
<dbReference type="Gene3D" id="3.30.2310.20">
    <property type="entry name" value="RelE-like"/>
    <property type="match status" value="1"/>
</dbReference>
<evidence type="ECO:0000313" key="3">
    <source>
        <dbReference type="EMBL" id="QIN83775.1"/>
    </source>
</evidence>
<keyword evidence="2" id="KW-1277">Toxin-antitoxin system</keyword>
<evidence type="ECO:0000313" key="4">
    <source>
        <dbReference type="Proteomes" id="UP000501452"/>
    </source>
</evidence>
<keyword evidence="4" id="KW-1185">Reference proteome</keyword>
<comment type="similarity">
    <text evidence="1">Belongs to the RelE toxin family.</text>
</comment>
<name>A0A6G8QBB1_9ACTN</name>
<sequence>MAYRVELSTSAGRELRKLRKRIQPKLMKGIGERISALAENPRPFGVEKVEGYDDLWRVRSGDYRIVYTVEDDVLLVVVVKIGHRREVYRGL</sequence>
<gene>
    <name evidence="3" type="ORF">GBA63_14880</name>
</gene>
<dbReference type="InterPro" id="IPR007712">
    <property type="entry name" value="RelE/ParE_toxin"/>
</dbReference>